<sequence>MMKPLRAGPVWVGVAIGLFTLTLLLARLGLPEYSHRIHPVALRGASGLPGAMLFNAGAFLLPGIALLLASQALRPSLAGQGWAARIGLTLAQLSALAFGLQGALPLDASGQDEHAMRLHALMWMLWWIAFVPAMLLLALGARRGAGFAVACLAAGLLVPLLAVLAPVDAWVGLAQRQAFALWLGWWLLAALVLSRASTSVPGSLPPAGK</sequence>
<dbReference type="EMBL" id="SROY01000002">
    <property type="protein sequence ID" value="TLX21874.1"/>
    <property type="molecule type" value="Genomic_DNA"/>
</dbReference>
<feature type="transmembrane region" description="Helical" evidence="1">
    <location>
        <begin position="120"/>
        <end position="139"/>
    </location>
</feature>
<gene>
    <name evidence="2" type="ORF">E5S66_04875</name>
</gene>
<keyword evidence="1" id="KW-1133">Transmembrane helix</keyword>
<feature type="transmembrane region" description="Helical" evidence="1">
    <location>
        <begin position="50"/>
        <end position="70"/>
    </location>
</feature>
<comment type="caution">
    <text evidence="2">The sequence shown here is derived from an EMBL/GenBank/DDBJ whole genome shotgun (WGS) entry which is preliminary data.</text>
</comment>
<dbReference type="AlphaFoldDB" id="A0A5R9PED5"/>
<protein>
    <submittedName>
        <fullName evidence="2">DUF998 domain-containing protein</fullName>
    </submittedName>
</protein>
<dbReference type="STRING" id="1123377.GCA_000423885_00700"/>
<name>A0A5R9PED5_9GAMM</name>
<feature type="transmembrane region" description="Helical" evidence="1">
    <location>
        <begin position="82"/>
        <end position="100"/>
    </location>
</feature>
<evidence type="ECO:0000313" key="2">
    <source>
        <dbReference type="EMBL" id="TLX21874.1"/>
    </source>
</evidence>
<feature type="transmembrane region" description="Helical" evidence="1">
    <location>
        <begin position="179"/>
        <end position="196"/>
    </location>
</feature>
<dbReference type="Proteomes" id="UP000308508">
    <property type="component" value="Unassembled WGS sequence"/>
</dbReference>
<evidence type="ECO:0000256" key="1">
    <source>
        <dbReference type="SAM" id="Phobius"/>
    </source>
</evidence>
<accession>A0A5R9PED5</accession>
<proteinExistence type="predicted"/>
<keyword evidence="3" id="KW-1185">Reference proteome</keyword>
<organism evidence="2 3">
    <name type="scientific">Thermomonas fusca</name>
    <dbReference type="NCBI Taxonomy" id="215690"/>
    <lineage>
        <taxon>Bacteria</taxon>
        <taxon>Pseudomonadati</taxon>
        <taxon>Pseudomonadota</taxon>
        <taxon>Gammaproteobacteria</taxon>
        <taxon>Lysobacterales</taxon>
        <taxon>Lysobacteraceae</taxon>
        <taxon>Thermomonas</taxon>
    </lineage>
</organism>
<keyword evidence="1" id="KW-0472">Membrane</keyword>
<feature type="transmembrane region" description="Helical" evidence="1">
    <location>
        <begin position="146"/>
        <end position="167"/>
    </location>
</feature>
<keyword evidence="1" id="KW-0812">Transmembrane</keyword>
<evidence type="ECO:0000313" key="3">
    <source>
        <dbReference type="Proteomes" id="UP000308508"/>
    </source>
</evidence>
<reference evidence="2 3" key="1">
    <citation type="submission" date="2019-04" db="EMBL/GenBank/DDBJ databases">
        <authorList>
            <person name="Grouzdev D.S."/>
            <person name="Nazina T.N."/>
        </authorList>
    </citation>
    <scope>NUCLEOTIDE SEQUENCE [LARGE SCALE GENOMIC DNA]</scope>
    <source>
        <strain evidence="2 3">SHC 3-19</strain>
    </source>
</reference>